<reference evidence="1 2" key="1">
    <citation type="submission" date="2020-09" db="EMBL/GenBank/DDBJ databases">
        <title>Dyella sp. 7MK23 isolated from forest soil.</title>
        <authorList>
            <person name="Fu J."/>
        </authorList>
    </citation>
    <scope>NUCLEOTIDE SEQUENCE [LARGE SCALE GENOMIC DNA]</scope>
    <source>
        <strain evidence="1 2">7MK23</strain>
    </source>
</reference>
<dbReference type="RefSeq" id="WP_192556164.1">
    <property type="nucleotide sequence ID" value="NZ_JACZZA010000007.1"/>
</dbReference>
<keyword evidence="2" id="KW-1185">Reference proteome</keyword>
<dbReference type="Proteomes" id="UP000651010">
    <property type="component" value="Unassembled WGS sequence"/>
</dbReference>
<dbReference type="EMBL" id="JACZZA010000007">
    <property type="protein sequence ID" value="MBE1161318.1"/>
    <property type="molecule type" value="Genomic_DNA"/>
</dbReference>
<evidence type="ECO:0000313" key="2">
    <source>
        <dbReference type="Proteomes" id="UP000651010"/>
    </source>
</evidence>
<protein>
    <submittedName>
        <fullName evidence="1">Uncharacterized protein</fullName>
    </submittedName>
</protein>
<sequence>MSFADISLIFDLLHAVSTCSPMIATEYDPASAYSCEQVLRGFGILHQHALIDAELVVDASGYRTIDYQVVGLTDRGRRIYQVLMQTQLPFGGAADQADLE</sequence>
<accession>A0ABR9GBB6</accession>
<gene>
    <name evidence="1" type="ORF">IGX34_13110</name>
</gene>
<evidence type="ECO:0000313" key="1">
    <source>
        <dbReference type="EMBL" id="MBE1161318.1"/>
    </source>
</evidence>
<proteinExistence type="predicted"/>
<name>A0ABR9GBB6_9GAMM</name>
<comment type="caution">
    <text evidence="1">The sequence shown here is derived from an EMBL/GenBank/DDBJ whole genome shotgun (WGS) entry which is preliminary data.</text>
</comment>
<organism evidence="1 2">
    <name type="scientific">Dyella acidiphila</name>
    <dbReference type="NCBI Taxonomy" id="2775866"/>
    <lineage>
        <taxon>Bacteria</taxon>
        <taxon>Pseudomonadati</taxon>
        <taxon>Pseudomonadota</taxon>
        <taxon>Gammaproteobacteria</taxon>
        <taxon>Lysobacterales</taxon>
        <taxon>Rhodanobacteraceae</taxon>
        <taxon>Dyella</taxon>
    </lineage>
</organism>